<name>A0AA41N7Y4_SCICA</name>
<comment type="caution">
    <text evidence="1">The sequence shown here is derived from an EMBL/GenBank/DDBJ whole genome shotgun (WGS) entry which is preliminary data.</text>
</comment>
<sequence length="89" mass="10086">MPEPAKSSSNSKKGSRKEVTKVQNNCKKCKHSCKKSYSVCVRHAKTDVPQQGYLFQSHGCHELFRNNIFQCIEGKASHLVDYNKCPIIT</sequence>
<dbReference type="EMBL" id="JAATJV010397599">
    <property type="protein sequence ID" value="MBZ3885057.1"/>
    <property type="molecule type" value="Genomic_DNA"/>
</dbReference>
<dbReference type="GO" id="GO:0046982">
    <property type="term" value="F:protein heterodimerization activity"/>
    <property type="evidence" value="ECO:0007669"/>
    <property type="project" value="InterPro"/>
</dbReference>
<keyword evidence="2" id="KW-1185">Reference proteome</keyword>
<gene>
    <name evidence="1" type="ORF">SUZIE_181040</name>
</gene>
<evidence type="ECO:0000313" key="1">
    <source>
        <dbReference type="EMBL" id="MBZ3885057.1"/>
    </source>
</evidence>
<evidence type="ECO:0000313" key="2">
    <source>
        <dbReference type="Proteomes" id="UP001166674"/>
    </source>
</evidence>
<dbReference type="InterPro" id="IPR009072">
    <property type="entry name" value="Histone-fold"/>
</dbReference>
<accession>A0AA41N7Y4</accession>
<reference evidence="1" key="1">
    <citation type="submission" date="2020-03" db="EMBL/GenBank/DDBJ databases">
        <title>Studies in the Genomics of Life Span.</title>
        <authorList>
            <person name="Glass D."/>
        </authorList>
    </citation>
    <scope>NUCLEOTIDE SEQUENCE</scope>
    <source>
        <strain evidence="1">SUZIE</strain>
        <tissue evidence="1">Muscle</tissue>
    </source>
</reference>
<dbReference type="SUPFAM" id="SSF47113">
    <property type="entry name" value="Histone-fold"/>
    <property type="match status" value="1"/>
</dbReference>
<protein>
    <submittedName>
        <fullName evidence="1">Histone H2B type 2-E</fullName>
    </submittedName>
</protein>
<dbReference type="Proteomes" id="UP001166674">
    <property type="component" value="Unassembled WGS sequence"/>
</dbReference>
<dbReference type="AlphaFoldDB" id="A0AA41N7Y4"/>
<proteinExistence type="predicted"/>
<dbReference type="Gene3D" id="1.10.20.10">
    <property type="entry name" value="Histone, subunit A"/>
    <property type="match status" value="1"/>
</dbReference>
<organism evidence="1 2">
    <name type="scientific">Sciurus carolinensis</name>
    <name type="common">Eastern gray squirrel</name>
    <dbReference type="NCBI Taxonomy" id="30640"/>
    <lineage>
        <taxon>Eukaryota</taxon>
        <taxon>Metazoa</taxon>
        <taxon>Chordata</taxon>
        <taxon>Craniata</taxon>
        <taxon>Vertebrata</taxon>
        <taxon>Euteleostomi</taxon>
        <taxon>Mammalia</taxon>
        <taxon>Eutheria</taxon>
        <taxon>Euarchontoglires</taxon>
        <taxon>Glires</taxon>
        <taxon>Rodentia</taxon>
        <taxon>Sciuromorpha</taxon>
        <taxon>Sciuridae</taxon>
        <taxon>Sciurinae</taxon>
        <taxon>Sciurini</taxon>
        <taxon>Sciurus</taxon>
    </lineage>
</organism>